<dbReference type="GO" id="GO:0016020">
    <property type="term" value="C:membrane"/>
    <property type="evidence" value="ECO:0007669"/>
    <property type="project" value="InterPro"/>
</dbReference>
<evidence type="ECO:0000256" key="3">
    <source>
        <dbReference type="ARBA" id="ARBA00022837"/>
    </source>
</evidence>
<evidence type="ECO:0000313" key="5">
    <source>
        <dbReference type="EMBL" id="BAY87870.1"/>
    </source>
</evidence>
<dbReference type="SUPFAM" id="SSF53474">
    <property type="entry name" value="alpha/beta-Hydrolases"/>
    <property type="match status" value="1"/>
</dbReference>
<evidence type="ECO:0000313" key="6">
    <source>
        <dbReference type="Proteomes" id="UP000218418"/>
    </source>
</evidence>
<proteinExistence type="predicted"/>
<keyword evidence="1" id="KW-0732">Signal</keyword>
<accession>A0A1Z4M314</accession>
<dbReference type="Pfam" id="PF13448">
    <property type="entry name" value="DUF4114"/>
    <property type="match status" value="1"/>
</dbReference>
<dbReference type="InterPro" id="IPR025193">
    <property type="entry name" value="DUF4114"/>
</dbReference>
<organism evidence="5 6">
    <name type="scientific">Calothrix parasitica NIES-267</name>
    <dbReference type="NCBI Taxonomy" id="1973488"/>
    <lineage>
        <taxon>Bacteria</taxon>
        <taxon>Bacillati</taxon>
        <taxon>Cyanobacteriota</taxon>
        <taxon>Cyanophyceae</taxon>
        <taxon>Nostocales</taxon>
        <taxon>Calotrichaceae</taxon>
        <taxon>Calothrix</taxon>
    </lineage>
</organism>
<feature type="domain" description="Calx-beta" evidence="4">
    <location>
        <begin position="120"/>
        <end position="218"/>
    </location>
</feature>
<dbReference type="InterPro" id="IPR002921">
    <property type="entry name" value="Fungal_lipase-type"/>
</dbReference>
<dbReference type="Pfam" id="PF01345">
    <property type="entry name" value="DUF11"/>
    <property type="match status" value="1"/>
</dbReference>
<keyword evidence="5" id="KW-0401">Integrin</keyword>
<geneLocation type="plasmid" evidence="6">
    <name>Plasmid2 dna</name>
</geneLocation>
<evidence type="ECO:0000256" key="1">
    <source>
        <dbReference type="ARBA" id="ARBA00022729"/>
    </source>
</evidence>
<keyword evidence="5" id="KW-0614">Plasmid</keyword>
<protein>
    <submittedName>
        <fullName evidence="5">Na-Ca exchanger/integrin-beta4</fullName>
    </submittedName>
</protein>
<gene>
    <name evidence="5" type="ORF">NIES267_73940</name>
</gene>
<dbReference type="InterPro" id="IPR001434">
    <property type="entry name" value="OmcB-like_DUF11"/>
</dbReference>
<dbReference type="Pfam" id="PF03160">
    <property type="entry name" value="Calx-beta"/>
    <property type="match status" value="1"/>
</dbReference>
<evidence type="ECO:0000256" key="2">
    <source>
        <dbReference type="ARBA" id="ARBA00022737"/>
    </source>
</evidence>
<dbReference type="SUPFAM" id="SSF141072">
    <property type="entry name" value="CalX-like"/>
    <property type="match status" value="1"/>
</dbReference>
<keyword evidence="2" id="KW-0677">Repeat</keyword>
<dbReference type="GO" id="GO:0007229">
    <property type="term" value="P:integrin-mediated signaling pathway"/>
    <property type="evidence" value="ECO:0007669"/>
    <property type="project" value="UniProtKB-KW"/>
</dbReference>
<evidence type="ECO:0000259" key="4">
    <source>
        <dbReference type="SMART" id="SM00237"/>
    </source>
</evidence>
<dbReference type="InterPro" id="IPR003644">
    <property type="entry name" value="Calx_beta"/>
</dbReference>
<keyword evidence="6" id="KW-1185">Reference proteome</keyword>
<dbReference type="Pfam" id="PF01764">
    <property type="entry name" value="Lipase_3"/>
    <property type="match status" value="1"/>
</dbReference>
<dbReference type="Gene3D" id="3.40.50.1820">
    <property type="entry name" value="alpha/beta hydrolase"/>
    <property type="match status" value="1"/>
</dbReference>
<dbReference type="NCBIfam" id="TIGR01451">
    <property type="entry name" value="B_ant_repeat"/>
    <property type="match status" value="1"/>
</dbReference>
<dbReference type="EMBL" id="AP018229">
    <property type="protein sequence ID" value="BAY87870.1"/>
    <property type="molecule type" value="Genomic_DNA"/>
</dbReference>
<dbReference type="OrthoDB" id="517984at2"/>
<name>A0A1Z4M314_9CYAN</name>
<dbReference type="GO" id="GO:0006629">
    <property type="term" value="P:lipid metabolic process"/>
    <property type="evidence" value="ECO:0007669"/>
    <property type="project" value="InterPro"/>
</dbReference>
<dbReference type="InterPro" id="IPR038081">
    <property type="entry name" value="CalX-like_sf"/>
</dbReference>
<keyword evidence="3" id="KW-0106">Calcium</keyword>
<sequence>MNEAVSNKEQAGQDAMLGGQGADLFILGVNDWDTSFYDDGDVTQPGTLHYAVIEDFNKDEDRIQLKGLPEDYILDTSPITERAGTGIFYKRSSEQTNELIGIISNFTPDNLNLEEKYFVYTNPKEELPPSNTISFKESNFQIKEDDDSTEPIILVRGNDANKADVRLTLTDGSATSGDYEGNSIDISFAPGKLEKTVRIPINNDSDKEEDETINLSLESLSEEFVIGEQSKAILTIEDDDREEEKGSEDLHTIYEFIAKDIAYKDYNAGDKIDDYGYKVDKVFDDENTGFFALGLTSTIGKSPLLAIRGTEPINDYLKDIFVDINPKGVGFNQFTSNVETVTGWLNNQENPDITGHSLGGALSQYFASDFTSKGGRLNEIVTFNSPGISTEYTDIFNSDNAETVNHYITSGDIASLAGEEFIDGKYTVASFSDTNLLNKHLLPFLSKAVGYDKPEKSSVRPNDVTYKTFPSVNFLNSNFFTYTDKDYWAWILGGVAATQLLKPLKQFKTIPPLLIFRNTVESSRKAIGNGIEIISEAITGERIDSEDFVTIPKTKFNLLGLLTIQAEDLSVEYESQPEDTFKLQGKVSLPQLFNATGNFSNENYIQITQNGIDVLGELSIEDAIIIPKVWGIKEAKLSFDTINNKIEGQGAILIPSGLIIGGSLGFVRNELDSISLDVAGLNKPIGTTGLFLQGIFGQVNNIAESNLNPIDFGGGMLITAGAKINLPLPNWLGENISGSLIELNLDGSLNQDRIDANGGIDILYGLVKGTGGAELNWNEGFLSSDFDFNIANKFIEGKASFHTDFNLNIHMSGEATIKAPKISVDTGFFGRKINIGDFSLASGQFVLQFTNDDNFANDYIRGSGEIDLPFGIGKHEASIQVYLDGKVEASVGNFLIKTSSYTIAPETEWIILNANWDNSSSDAAVNITKPDGTIINESEFADNNIAIVDEMTTETTRAVIVKEPEAGIWDINLVDTTGLGTFEYTAFSDSEKPVVEITSLEPNEAGSEVTINYKGFDPDSQKAIFTPNFNDSFDPDSKAKISLFYDNDNEGNDGIIIETDIPENDGNASYTWNTQGIAPGDYYVYAMIVDSNNAPVFNYSQDIVTITESADLVVTKSTSSEPVKIGDSFKYIIQVTNNGSVESQGVKLSETLPPEINLTSTTPNFVSQSQNQLDFDLGNIAAGATETIEITVSAPLSPQLLRSRTQVESQTFDPDKNNNVEITDTKVVTELPQTTSEASFSDNQIFDFGGNFGETKQLKFSLASQNSKSPSEIGVFAVDDSQGSINGIAPSNPAYLTTALENSRTIFSLLPNNILEGVDFTRQLNFDASQRLGFYLIQDNTADTVLADLNNGVEPGNVSFAISTANESNFAPLQVSELEEESFQLAWKDAPNDNKENFLNLVLNMEVSSETSTSPGTGLQDNTELIDLRNTSVQATFSVASEAKYDNVVGWYRIDDESGSIGELKPGDAGYAQKAIGERSVVHFNHNGTQQPLQMEGLLAPYIIVDSTRELFLQNNPNLFGKQERAYFAFMEANPDKADHIRLLGDNTFGFEDLFNGGDKDYNDMILKVDLV</sequence>
<reference evidence="5 6" key="1">
    <citation type="submission" date="2017-06" db="EMBL/GenBank/DDBJ databases">
        <title>Genome sequencing of cyanobaciteial culture collection at National Institute for Environmental Studies (NIES).</title>
        <authorList>
            <person name="Hirose Y."/>
            <person name="Shimura Y."/>
            <person name="Fujisawa T."/>
            <person name="Nakamura Y."/>
            <person name="Kawachi M."/>
        </authorList>
    </citation>
    <scope>NUCLEOTIDE SEQUENCE [LARGE SCALE GENOMIC DNA]</scope>
    <source>
        <strain evidence="5 6">NIES-267</strain>
        <plasmid evidence="6">Plasmid2 dna</plasmid>
    </source>
</reference>
<dbReference type="SMART" id="SM00237">
    <property type="entry name" value="Calx_beta"/>
    <property type="match status" value="1"/>
</dbReference>
<dbReference type="Proteomes" id="UP000218418">
    <property type="component" value="Plasmid plasmid2"/>
</dbReference>
<dbReference type="InterPro" id="IPR029058">
    <property type="entry name" value="AB_hydrolase_fold"/>
</dbReference>
<dbReference type="InterPro" id="IPR047589">
    <property type="entry name" value="DUF11_rpt"/>
</dbReference>
<dbReference type="Gene3D" id="2.60.40.2030">
    <property type="match status" value="1"/>
</dbReference>